<evidence type="ECO:0000256" key="1">
    <source>
        <dbReference type="SAM" id="MobiDB-lite"/>
    </source>
</evidence>
<protein>
    <submittedName>
        <fullName evidence="2">Uncharacterized protein</fullName>
    </submittedName>
</protein>
<name>A0ABP5RDM2_9ACTN</name>
<dbReference type="Proteomes" id="UP001500305">
    <property type="component" value="Unassembled WGS sequence"/>
</dbReference>
<gene>
    <name evidence="2" type="ORF">GCM10010430_44750</name>
</gene>
<evidence type="ECO:0000313" key="3">
    <source>
        <dbReference type="Proteomes" id="UP001500305"/>
    </source>
</evidence>
<proteinExistence type="predicted"/>
<comment type="caution">
    <text evidence="2">The sequence shown here is derived from an EMBL/GenBank/DDBJ whole genome shotgun (WGS) entry which is preliminary data.</text>
</comment>
<organism evidence="2 3">
    <name type="scientific">Kitasatospora cystarginea</name>
    <dbReference type="NCBI Taxonomy" id="58350"/>
    <lineage>
        <taxon>Bacteria</taxon>
        <taxon>Bacillati</taxon>
        <taxon>Actinomycetota</taxon>
        <taxon>Actinomycetes</taxon>
        <taxon>Kitasatosporales</taxon>
        <taxon>Streptomycetaceae</taxon>
        <taxon>Kitasatospora</taxon>
    </lineage>
</organism>
<dbReference type="EMBL" id="BAAATR010000020">
    <property type="protein sequence ID" value="GAA2255962.1"/>
    <property type="molecule type" value="Genomic_DNA"/>
</dbReference>
<keyword evidence="3" id="KW-1185">Reference proteome</keyword>
<reference evidence="3" key="1">
    <citation type="journal article" date="2019" name="Int. J. Syst. Evol. Microbiol.">
        <title>The Global Catalogue of Microorganisms (GCM) 10K type strain sequencing project: providing services to taxonomists for standard genome sequencing and annotation.</title>
        <authorList>
            <consortium name="The Broad Institute Genomics Platform"/>
            <consortium name="The Broad Institute Genome Sequencing Center for Infectious Disease"/>
            <person name="Wu L."/>
            <person name="Ma J."/>
        </authorList>
    </citation>
    <scope>NUCLEOTIDE SEQUENCE [LARGE SCALE GENOMIC DNA]</scope>
    <source>
        <strain evidence="3">JCM 7356</strain>
    </source>
</reference>
<accession>A0ABP5RDM2</accession>
<dbReference type="RefSeq" id="WP_344638243.1">
    <property type="nucleotide sequence ID" value="NZ_BAAATR010000020.1"/>
</dbReference>
<evidence type="ECO:0000313" key="2">
    <source>
        <dbReference type="EMBL" id="GAA2255962.1"/>
    </source>
</evidence>
<feature type="region of interest" description="Disordered" evidence="1">
    <location>
        <begin position="1"/>
        <end position="21"/>
    </location>
</feature>
<sequence length="438" mass="48324">MSIHDSPVGPEEHAGESGLGAPLGPWAGAQIAVWCGKTGKQWHANPDCYTLRSRAREEVFTQPVEGTLADRRLPENLHCVPPGLLRDYLTAAGKLGKYEQATNVGCEQLDDGQLPVIAFGALTALGGVIDALESDPLESSWRSARRRRDELVDRARPLLAGRLPLLLAAQWVLSGKTPRQYKARYSDFVDAFIDAFESAGLAFFGLYDYVAKDMLPRWLQDVADGNAPSRASDRMATEEEARLERSSQRPDPDVVRRATQTIVHIGEDWARRLAELVASHDGEVVALFNQERLPMDKPLRDLFTTVRPGAHLHTRDFAWTIERVPAVLNLFFFDEREGERIGLVLERDDVDAFDTATCALFLRNLVAQLGQPDLADYVEAGAGAAASDEIRVDYPVAQLRWPHGDLVHTYPGLGMTREDLLPALRAAQGGVRFPSAGD</sequence>
<feature type="region of interest" description="Disordered" evidence="1">
    <location>
        <begin position="225"/>
        <end position="251"/>
    </location>
</feature>
<feature type="compositionally biased region" description="Basic and acidic residues" evidence="1">
    <location>
        <begin position="231"/>
        <end position="251"/>
    </location>
</feature>